<feature type="domain" description="Metallo-beta-lactamase" evidence="2">
    <location>
        <begin position="62"/>
        <end position="252"/>
    </location>
</feature>
<dbReference type="InterPro" id="IPR001279">
    <property type="entry name" value="Metallo-B-lactamas"/>
</dbReference>
<evidence type="ECO:0000256" key="1">
    <source>
        <dbReference type="ARBA" id="ARBA00022723"/>
    </source>
</evidence>
<sequence length="336" mass="37208">MWYQRRLLAAYRQRRISRLPLHVQLARRGMSNVQALTPYRTHRPSNFKGSPIVHSFFDDATSTWTFVVADPQTKCAMIIDPVLDYDQASGGTSMTTAQGLAAFTRDAQYEVVRVMETHVHADHATAAFALKTLLPGSVPTYIGRKVEQVQQTFASIYGFKKSDFMDCFDGFVDDGDELKLGELTVQIWSLPGHTPDSMGFLVGDCLFAGDSLFLPDVGTARADFPGGSAESLFNSGQLVMRLAGNSRVFSGHDYPVGREKSCMSLVSEQSRSNKHVGGGTTLEEFTKMRDERDAQLGTPRLFHAAMQINLRGGRMPLPDAEGRRFIRTPLSGKFPL</sequence>
<comment type="caution">
    <text evidence="3">The sequence shown here is derived from an EMBL/GenBank/DDBJ whole genome shotgun (WGS) entry which is preliminary data.</text>
</comment>
<dbReference type="GO" id="GO:0050313">
    <property type="term" value="F:sulfur dioxygenase activity"/>
    <property type="evidence" value="ECO:0007669"/>
    <property type="project" value="InterPro"/>
</dbReference>
<dbReference type="InterPro" id="IPR051682">
    <property type="entry name" value="Mito_Persulfide_Diox"/>
</dbReference>
<evidence type="ECO:0000313" key="3">
    <source>
        <dbReference type="EMBL" id="OXG24439.1"/>
    </source>
</evidence>
<gene>
    <name evidence="3" type="ORF">C361_02293</name>
</gene>
<name>A0A854QH11_CRYNE</name>
<dbReference type="Pfam" id="PF00753">
    <property type="entry name" value="Lactamase_B"/>
    <property type="match status" value="1"/>
</dbReference>
<accession>A0A854QH11</accession>
<dbReference type="SMART" id="SM00849">
    <property type="entry name" value="Lactamase_B"/>
    <property type="match status" value="1"/>
</dbReference>
<evidence type="ECO:0000313" key="4">
    <source>
        <dbReference type="Proteomes" id="UP000199727"/>
    </source>
</evidence>
<evidence type="ECO:0000259" key="2">
    <source>
        <dbReference type="SMART" id="SM00849"/>
    </source>
</evidence>
<protein>
    <submittedName>
        <fullName evidence="3">Beta-lactamase</fullName>
    </submittedName>
</protein>
<dbReference type="AlphaFoldDB" id="A0A854QH11"/>
<dbReference type="GO" id="GO:0006749">
    <property type="term" value="P:glutathione metabolic process"/>
    <property type="evidence" value="ECO:0007669"/>
    <property type="project" value="InterPro"/>
</dbReference>
<keyword evidence="1" id="KW-0479">Metal-binding</keyword>
<dbReference type="PANTHER" id="PTHR43084:SF1">
    <property type="entry name" value="PERSULFIDE DIOXYGENASE ETHE1, MITOCHONDRIAL"/>
    <property type="match status" value="1"/>
</dbReference>
<proteinExistence type="predicted"/>
<dbReference type="GO" id="GO:0070813">
    <property type="term" value="P:hydrogen sulfide metabolic process"/>
    <property type="evidence" value="ECO:0007669"/>
    <property type="project" value="TreeGrafter"/>
</dbReference>
<dbReference type="CDD" id="cd07724">
    <property type="entry name" value="POD-like_MBL-fold"/>
    <property type="match status" value="1"/>
</dbReference>
<reference evidence="3 4" key="1">
    <citation type="submission" date="2017-06" db="EMBL/GenBank/DDBJ databases">
        <title>Global population genomics of the pathogenic fungus Cryptococcus neoformans var. grubii.</title>
        <authorList>
            <person name="Cuomo C."/>
            <person name="Litvintseva A."/>
            <person name="Chen Y."/>
            <person name="Young S."/>
            <person name="Zeng Q."/>
            <person name="Chapman S."/>
            <person name="Gujja S."/>
            <person name="Saif S."/>
            <person name="Birren B."/>
        </authorList>
    </citation>
    <scope>NUCLEOTIDE SEQUENCE [LARGE SCALE GENOMIC DNA]</scope>
    <source>
        <strain evidence="3 4">Tu259-1</strain>
    </source>
</reference>
<dbReference type="EMBL" id="AMKT01000032">
    <property type="protein sequence ID" value="OXG24439.1"/>
    <property type="molecule type" value="Genomic_DNA"/>
</dbReference>
<dbReference type="GO" id="GO:0046872">
    <property type="term" value="F:metal ion binding"/>
    <property type="evidence" value="ECO:0007669"/>
    <property type="project" value="UniProtKB-KW"/>
</dbReference>
<dbReference type="Proteomes" id="UP000199727">
    <property type="component" value="Unassembled WGS sequence"/>
</dbReference>
<dbReference type="InterPro" id="IPR036866">
    <property type="entry name" value="RibonucZ/Hydroxyglut_hydro"/>
</dbReference>
<organism evidence="3 4">
    <name type="scientific">Cryptococcus neoformans Tu259-1</name>
    <dbReference type="NCBI Taxonomy" id="1230072"/>
    <lineage>
        <taxon>Eukaryota</taxon>
        <taxon>Fungi</taxon>
        <taxon>Dikarya</taxon>
        <taxon>Basidiomycota</taxon>
        <taxon>Agaricomycotina</taxon>
        <taxon>Tremellomycetes</taxon>
        <taxon>Tremellales</taxon>
        <taxon>Cryptococcaceae</taxon>
        <taxon>Cryptococcus</taxon>
        <taxon>Cryptococcus neoformans species complex</taxon>
    </lineage>
</organism>
<dbReference type="Gene3D" id="3.60.15.10">
    <property type="entry name" value="Ribonuclease Z/Hydroxyacylglutathione hydrolase-like"/>
    <property type="match status" value="1"/>
</dbReference>
<dbReference type="SUPFAM" id="SSF56281">
    <property type="entry name" value="Metallo-hydrolase/oxidoreductase"/>
    <property type="match status" value="1"/>
</dbReference>
<dbReference type="InterPro" id="IPR044528">
    <property type="entry name" value="POD-like_MBL-fold"/>
</dbReference>
<dbReference type="PANTHER" id="PTHR43084">
    <property type="entry name" value="PERSULFIDE DIOXYGENASE ETHE1"/>
    <property type="match status" value="1"/>
</dbReference>